<dbReference type="RefSeq" id="WP_194452789.1">
    <property type="nucleotide sequence ID" value="NZ_CP063849.1"/>
</dbReference>
<dbReference type="SUPFAM" id="SSF53067">
    <property type="entry name" value="Actin-like ATPase domain"/>
    <property type="match status" value="2"/>
</dbReference>
<dbReference type="Proteomes" id="UP000593892">
    <property type="component" value="Chromosome"/>
</dbReference>
<dbReference type="EMBL" id="CP063849">
    <property type="protein sequence ID" value="QOY91134.1"/>
    <property type="molecule type" value="Genomic_DNA"/>
</dbReference>
<dbReference type="PANTHER" id="PTHR43190">
    <property type="entry name" value="N-ACETYL-D-GLUCOSAMINE KINASE"/>
    <property type="match status" value="1"/>
</dbReference>
<organism evidence="2 3">
    <name type="scientific">Paludibaculum fermentans</name>
    <dbReference type="NCBI Taxonomy" id="1473598"/>
    <lineage>
        <taxon>Bacteria</taxon>
        <taxon>Pseudomonadati</taxon>
        <taxon>Acidobacteriota</taxon>
        <taxon>Terriglobia</taxon>
        <taxon>Bryobacterales</taxon>
        <taxon>Bryobacteraceae</taxon>
        <taxon>Paludibaculum</taxon>
    </lineage>
</organism>
<gene>
    <name evidence="2" type="ORF">IRI77_14655</name>
</gene>
<proteinExistence type="predicted"/>
<reference evidence="2 3" key="1">
    <citation type="submission" date="2020-10" db="EMBL/GenBank/DDBJ databases">
        <title>Complete genome sequence of Paludibaculum fermentans P105T, a facultatively anaerobic acidobacterium capable of dissimilatory Fe(III) reduction.</title>
        <authorList>
            <person name="Dedysh S.N."/>
            <person name="Beletsky A.V."/>
            <person name="Kulichevskaya I.S."/>
            <person name="Mardanov A.V."/>
            <person name="Ravin N.V."/>
        </authorList>
    </citation>
    <scope>NUCLEOTIDE SEQUENCE [LARGE SCALE GENOMIC DNA]</scope>
    <source>
        <strain evidence="2 3">P105</strain>
    </source>
</reference>
<dbReference type="PANTHER" id="PTHR43190:SF3">
    <property type="entry name" value="N-ACETYL-D-GLUCOSAMINE KINASE"/>
    <property type="match status" value="1"/>
</dbReference>
<dbReference type="InterPro" id="IPR002731">
    <property type="entry name" value="ATPase_BadF"/>
</dbReference>
<dbReference type="CDD" id="cd24007">
    <property type="entry name" value="ASKHA_NBD_eukNAGK-like"/>
    <property type="match status" value="1"/>
</dbReference>
<evidence type="ECO:0000313" key="2">
    <source>
        <dbReference type="EMBL" id="QOY91134.1"/>
    </source>
</evidence>
<feature type="domain" description="ATPase BadF/BadG/BcrA/BcrD type" evidence="1">
    <location>
        <begin position="6"/>
        <end position="298"/>
    </location>
</feature>
<dbReference type="AlphaFoldDB" id="A0A7S7SN66"/>
<dbReference type="Pfam" id="PF01869">
    <property type="entry name" value="BcrAD_BadFG"/>
    <property type="match status" value="1"/>
</dbReference>
<dbReference type="InterPro" id="IPR043129">
    <property type="entry name" value="ATPase_NBD"/>
</dbReference>
<evidence type="ECO:0000259" key="1">
    <source>
        <dbReference type="Pfam" id="PF01869"/>
    </source>
</evidence>
<dbReference type="KEGG" id="pfer:IRI77_14655"/>
<evidence type="ECO:0000313" key="3">
    <source>
        <dbReference type="Proteomes" id="UP000593892"/>
    </source>
</evidence>
<sequence>MAEYYLGVDGGQSSTTALIGDETGRVLGMGRGGPCNHVSAAEARAKFMGAIGGCVSQAREAAGLPADTHFRAACLGFSGGPADKDSLIAEMFTIASRVVTNDAVIALAGAHAGRPGIITIGGTGSIGYGRNGTGKFARVGGWGYIYGDEGGGFDITRQGLRAALRMEEGWGPETVLRALLLEASGATNANELMHKFYTPEFPRPKIAAMSQIVVRAAAQGDEVAADILSEAAQQLAGITRATRLQLFTREEVVPVAPIGGVFKSDTLMAEFRRRVELTNDMQVVAPTFGPAAGALLEAYQQAGLRVELTGVPAEK</sequence>
<dbReference type="Gene3D" id="3.30.420.40">
    <property type="match status" value="2"/>
</dbReference>
<protein>
    <submittedName>
        <fullName evidence="2">ATPase</fullName>
    </submittedName>
</protein>
<accession>A0A7S7SN66</accession>
<name>A0A7S7SN66_PALFE</name>
<keyword evidence="3" id="KW-1185">Reference proteome</keyword>
<dbReference type="InterPro" id="IPR052519">
    <property type="entry name" value="Euk-type_GlcNAc_Kinase"/>
</dbReference>